<dbReference type="OrthoDB" id="1730132at2759"/>
<accession>A0A2G9GUX2</accession>
<proteinExistence type="predicted"/>
<organism evidence="2 3">
    <name type="scientific">Handroanthus impetiginosus</name>
    <dbReference type="NCBI Taxonomy" id="429701"/>
    <lineage>
        <taxon>Eukaryota</taxon>
        <taxon>Viridiplantae</taxon>
        <taxon>Streptophyta</taxon>
        <taxon>Embryophyta</taxon>
        <taxon>Tracheophyta</taxon>
        <taxon>Spermatophyta</taxon>
        <taxon>Magnoliopsida</taxon>
        <taxon>eudicotyledons</taxon>
        <taxon>Gunneridae</taxon>
        <taxon>Pentapetalae</taxon>
        <taxon>asterids</taxon>
        <taxon>lamiids</taxon>
        <taxon>Lamiales</taxon>
        <taxon>Bignoniaceae</taxon>
        <taxon>Crescentiina</taxon>
        <taxon>Tabebuia alliance</taxon>
        <taxon>Handroanthus</taxon>
    </lineage>
</organism>
<feature type="region of interest" description="Disordered" evidence="1">
    <location>
        <begin position="1"/>
        <end position="24"/>
    </location>
</feature>
<dbReference type="Proteomes" id="UP000231279">
    <property type="component" value="Unassembled WGS sequence"/>
</dbReference>
<sequence length="181" mass="19958">MEQFATSSRCMSKVRSNPKSPPAQRRYWTSDENLYLIRCLKLLHAQGGGAEASWDPNTNMIVTDSDLVWDEYIRVHPKAASLRGQPQPLYESWIEIFVDVGDALNELLYCSGGTNNDSCQDNAHETPASTPRTVPDDIIDDAISISPPSTGTQTALRDAIADMTGLSVDEKVRASFCIAHK</sequence>
<dbReference type="EMBL" id="NKXS01003612">
    <property type="protein sequence ID" value="PIN09083.1"/>
    <property type="molecule type" value="Genomic_DNA"/>
</dbReference>
<evidence type="ECO:0000313" key="2">
    <source>
        <dbReference type="EMBL" id="PIN09083.1"/>
    </source>
</evidence>
<dbReference type="AlphaFoldDB" id="A0A2G9GUX2"/>
<comment type="caution">
    <text evidence="2">The sequence shown here is derived from an EMBL/GenBank/DDBJ whole genome shotgun (WGS) entry which is preliminary data.</text>
</comment>
<gene>
    <name evidence="2" type="ORF">CDL12_18333</name>
</gene>
<evidence type="ECO:0000256" key="1">
    <source>
        <dbReference type="SAM" id="MobiDB-lite"/>
    </source>
</evidence>
<name>A0A2G9GUX2_9LAMI</name>
<reference evidence="3" key="1">
    <citation type="journal article" date="2018" name="Gigascience">
        <title>Genome assembly of the Pink Ipe (Handroanthus impetiginosus, Bignoniaceae), a highly valued, ecologically keystone Neotropical timber forest tree.</title>
        <authorList>
            <person name="Silva-Junior O.B."/>
            <person name="Grattapaglia D."/>
            <person name="Novaes E."/>
            <person name="Collevatti R.G."/>
        </authorList>
    </citation>
    <scope>NUCLEOTIDE SEQUENCE [LARGE SCALE GENOMIC DNA]</scope>
    <source>
        <strain evidence="3">cv. UFG-1</strain>
    </source>
</reference>
<evidence type="ECO:0008006" key="4">
    <source>
        <dbReference type="Google" id="ProtNLM"/>
    </source>
</evidence>
<feature type="compositionally biased region" description="Polar residues" evidence="1">
    <location>
        <begin position="1"/>
        <end position="18"/>
    </location>
</feature>
<keyword evidence="3" id="KW-1185">Reference proteome</keyword>
<evidence type="ECO:0000313" key="3">
    <source>
        <dbReference type="Proteomes" id="UP000231279"/>
    </source>
</evidence>
<protein>
    <recommendedName>
        <fullName evidence="4">Myb/SANT-like domain-containing protein</fullName>
    </recommendedName>
</protein>